<dbReference type="InterPro" id="IPR036922">
    <property type="entry name" value="Rieske_2Fe-2S_sf"/>
</dbReference>
<accession>A0A552UF98</accession>
<dbReference type="Gene3D" id="3.30.530.20">
    <property type="match status" value="1"/>
</dbReference>
<dbReference type="AlphaFoldDB" id="A0A552UF98"/>
<protein>
    <submittedName>
        <fullName evidence="7">Rieske 2Fe-2S domain-containing protein</fullName>
    </submittedName>
</protein>
<evidence type="ECO:0000256" key="1">
    <source>
        <dbReference type="ARBA" id="ARBA00022714"/>
    </source>
</evidence>
<dbReference type="GO" id="GO:0051537">
    <property type="term" value="F:2 iron, 2 sulfur cluster binding"/>
    <property type="evidence" value="ECO:0007669"/>
    <property type="project" value="UniProtKB-KW"/>
</dbReference>
<gene>
    <name evidence="7" type="ORF">FMM06_01410</name>
</gene>
<dbReference type="GO" id="GO:0046872">
    <property type="term" value="F:metal ion binding"/>
    <property type="evidence" value="ECO:0007669"/>
    <property type="project" value="UniProtKB-KW"/>
</dbReference>
<evidence type="ECO:0000259" key="6">
    <source>
        <dbReference type="PROSITE" id="PS51296"/>
    </source>
</evidence>
<dbReference type="Pfam" id="PF00355">
    <property type="entry name" value="Rieske"/>
    <property type="match status" value="1"/>
</dbReference>
<keyword evidence="2" id="KW-0479">Metal-binding</keyword>
<dbReference type="PANTHER" id="PTHR21266:SF60">
    <property type="entry name" value="3-KETOSTEROID-9-ALPHA-MONOOXYGENASE, OXYGENASE COMPONENT"/>
    <property type="match status" value="1"/>
</dbReference>
<keyword evidence="1" id="KW-0001">2Fe-2S</keyword>
<keyword evidence="4" id="KW-0408">Iron</keyword>
<dbReference type="Gene3D" id="2.102.10.10">
    <property type="entry name" value="Rieske [2Fe-2S] iron-sulphur domain"/>
    <property type="match status" value="1"/>
</dbReference>
<proteinExistence type="predicted"/>
<feature type="domain" description="Rieske" evidence="6">
    <location>
        <begin position="154"/>
        <end position="250"/>
    </location>
</feature>
<dbReference type="Proteomes" id="UP000317894">
    <property type="component" value="Unassembled WGS sequence"/>
</dbReference>
<dbReference type="RefSeq" id="WP_143554439.1">
    <property type="nucleotide sequence ID" value="NZ_VJWA01000001.1"/>
</dbReference>
<evidence type="ECO:0000313" key="7">
    <source>
        <dbReference type="EMBL" id="TRW16895.1"/>
    </source>
</evidence>
<keyword evidence="3" id="KW-0560">Oxidoreductase</keyword>
<reference evidence="7 8" key="1">
    <citation type="submission" date="2019-07" db="EMBL/GenBank/DDBJ databases">
        <title>Novel species isolated from glacier.</title>
        <authorList>
            <person name="Liu Q."/>
            <person name="Xin Y.-H."/>
        </authorList>
    </citation>
    <scope>NUCLEOTIDE SEQUENCE [LARGE SCALE GENOMIC DNA]</scope>
    <source>
        <strain evidence="7 8">LB1R16</strain>
    </source>
</reference>
<dbReference type="CDD" id="cd03467">
    <property type="entry name" value="Rieske"/>
    <property type="match status" value="1"/>
</dbReference>
<dbReference type="PROSITE" id="PS51296">
    <property type="entry name" value="RIESKE"/>
    <property type="match status" value="1"/>
</dbReference>
<evidence type="ECO:0000256" key="3">
    <source>
        <dbReference type="ARBA" id="ARBA00023002"/>
    </source>
</evidence>
<dbReference type="SUPFAM" id="SSF50022">
    <property type="entry name" value="ISP domain"/>
    <property type="match status" value="1"/>
</dbReference>
<dbReference type="InterPro" id="IPR023393">
    <property type="entry name" value="START-like_dom_sf"/>
</dbReference>
<evidence type="ECO:0000256" key="4">
    <source>
        <dbReference type="ARBA" id="ARBA00023004"/>
    </source>
</evidence>
<dbReference type="InterPro" id="IPR050584">
    <property type="entry name" value="Cholesterol_7-desaturase"/>
</dbReference>
<dbReference type="GO" id="GO:0016491">
    <property type="term" value="F:oxidoreductase activity"/>
    <property type="evidence" value="ECO:0007669"/>
    <property type="project" value="UniProtKB-KW"/>
</dbReference>
<keyword evidence="8" id="KW-1185">Reference proteome</keyword>
<dbReference type="OrthoDB" id="9800167at2"/>
<sequence>MAALNLAGTYVRDVRANMARIWENVLDWEHLPALHASSFAGCDLVEARADGWRIRLRGHGGPDQQLRLDCDFDGGQYRVTTEAGPGETSEIRVALTPTGAHATHVVVDYHVPVADPERLAMIGRGFVAAYERLWDEDEAMMRHREAALAPRARVAVPERVDLGEARAGTVFDFGPGRFRLVEMDGALVAHSVVCPHWLGPLDDAAVVDGCVTCPWHGYRFDVTTGRSADGRGLRLGPAPRIAVEDGRVVAYRA</sequence>
<evidence type="ECO:0000313" key="8">
    <source>
        <dbReference type="Proteomes" id="UP000317894"/>
    </source>
</evidence>
<organism evidence="7 8">
    <name type="scientific">Glacieibacterium frigidum</name>
    <dbReference type="NCBI Taxonomy" id="2593303"/>
    <lineage>
        <taxon>Bacteria</taxon>
        <taxon>Pseudomonadati</taxon>
        <taxon>Pseudomonadota</taxon>
        <taxon>Alphaproteobacteria</taxon>
        <taxon>Sphingomonadales</taxon>
        <taxon>Sphingosinicellaceae</taxon>
        <taxon>Glacieibacterium</taxon>
    </lineage>
</organism>
<comment type="caution">
    <text evidence="7">The sequence shown here is derived from an EMBL/GenBank/DDBJ whole genome shotgun (WGS) entry which is preliminary data.</text>
</comment>
<dbReference type="InterPro" id="IPR017941">
    <property type="entry name" value="Rieske_2Fe-2S"/>
</dbReference>
<evidence type="ECO:0000256" key="2">
    <source>
        <dbReference type="ARBA" id="ARBA00022723"/>
    </source>
</evidence>
<evidence type="ECO:0000256" key="5">
    <source>
        <dbReference type="ARBA" id="ARBA00023014"/>
    </source>
</evidence>
<dbReference type="SUPFAM" id="SSF55961">
    <property type="entry name" value="Bet v1-like"/>
    <property type="match status" value="1"/>
</dbReference>
<dbReference type="EMBL" id="VJWA01000001">
    <property type="protein sequence ID" value="TRW16895.1"/>
    <property type="molecule type" value="Genomic_DNA"/>
</dbReference>
<dbReference type="PANTHER" id="PTHR21266">
    <property type="entry name" value="IRON-SULFUR DOMAIN CONTAINING PROTEIN"/>
    <property type="match status" value="1"/>
</dbReference>
<keyword evidence="5" id="KW-0411">Iron-sulfur</keyword>
<name>A0A552UF98_9SPHN</name>